<feature type="transmembrane region" description="Helical" evidence="1">
    <location>
        <begin position="12"/>
        <end position="35"/>
    </location>
</feature>
<keyword evidence="3" id="KW-1185">Reference proteome</keyword>
<feature type="transmembrane region" description="Helical" evidence="1">
    <location>
        <begin position="71"/>
        <end position="93"/>
    </location>
</feature>
<name>A0ABX1SFP5_9PSEU</name>
<protein>
    <submittedName>
        <fullName evidence="2">DUF3017 domain-containing protein</fullName>
    </submittedName>
</protein>
<gene>
    <name evidence="2" type="ORF">HF526_17440</name>
</gene>
<feature type="transmembrane region" description="Helical" evidence="1">
    <location>
        <begin position="41"/>
        <end position="59"/>
    </location>
</feature>
<comment type="caution">
    <text evidence="2">The sequence shown here is derived from an EMBL/GenBank/DDBJ whole genome shotgun (WGS) entry which is preliminary data.</text>
</comment>
<dbReference type="EMBL" id="JAAXLA010000031">
    <property type="protein sequence ID" value="NMH99079.1"/>
    <property type="molecule type" value="Genomic_DNA"/>
</dbReference>
<evidence type="ECO:0000313" key="2">
    <source>
        <dbReference type="EMBL" id="NMH99079.1"/>
    </source>
</evidence>
<dbReference type="Pfam" id="PF11222">
    <property type="entry name" value="DUF3017"/>
    <property type="match status" value="1"/>
</dbReference>
<sequence length="102" mass="10806">MTAPGKRDLRHQLSVHGPLILVLLIAALGLYRVLIEHWREGSALLGGSLLVAAAMRMVLPQERVGLLAIRSRVIDVLCYGAFGLAVVALAATITRGSLTVGP</sequence>
<proteinExistence type="predicted"/>
<evidence type="ECO:0000256" key="1">
    <source>
        <dbReference type="SAM" id="Phobius"/>
    </source>
</evidence>
<reference evidence="2 3" key="1">
    <citation type="submission" date="2020-04" db="EMBL/GenBank/DDBJ databases">
        <authorList>
            <person name="Klaysubun C."/>
            <person name="Duangmal K."/>
            <person name="Lipun K."/>
        </authorList>
    </citation>
    <scope>NUCLEOTIDE SEQUENCE [LARGE SCALE GENOMIC DNA]</scope>
    <source>
        <strain evidence="2 3">K10HN5</strain>
    </source>
</reference>
<keyword evidence="1" id="KW-0472">Membrane</keyword>
<dbReference type="Proteomes" id="UP000820669">
    <property type="component" value="Unassembled WGS sequence"/>
</dbReference>
<dbReference type="RefSeq" id="WP_169382526.1">
    <property type="nucleotide sequence ID" value="NZ_JAAXLA010000031.1"/>
</dbReference>
<evidence type="ECO:0000313" key="3">
    <source>
        <dbReference type="Proteomes" id="UP000820669"/>
    </source>
</evidence>
<keyword evidence="1" id="KW-0812">Transmembrane</keyword>
<keyword evidence="1" id="KW-1133">Transmembrane helix</keyword>
<organism evidence="2 3">
    <name type="scientific">Pseudonocardia acidicola</name>
    <dbReference type="NCBI Taxonomy" id="2724939"/>
    <lineage>
        <taxon>Bacteria</taxon>
        <taxon>Bacillati</taxon>
        <taxon>Actinomycetota</taxon>
        <taxon>Actinomycetes</taxon>
        <taxon>Pseudonocardiales</taxon>
        <taxon>Pseudonocardiaceae</taxon>
        <taxon>Pseudonocardia</taxon>
    </lineage>
</organism>
<accession>A0ABX1SFP5</accession>
<dbReference type="InterPro" id="IPR021385">
    <property type="entry name" value="DUF3017"/>
</dbReference>